<evidence type="ECO:0000256" key="6">
    <source>
        <dbReference type="ARBA" id="ARBA00022840"/>
    </source>
</evidence>
<comment type="subcellular location">
    <subcellularLocation>
        <location evidence="2">Membrane</location>
    </subcellularLocation>
</comment>
<dbReference type="Gene3D" id="3.40.50.300">
    <property type="entry name" value="P-loop containing nucleotide triphosphate hydrolases"/>
    <property type="match status" value="3"/>
</dbReference>
<feature type="compositionally biased region" description="Acidic residues" evidence="10">
    <location>
        <begin position="329"/>
        <end position="351"/>
    </location>
</feature>
<evidence type="ECO:0000256" key="8">
    <source>
        <dbReference type="ARBA" id="ARBA00022989"/>
    </source>
</evidence>
<evidence type="ECO:0000256" key="10">
    <source>
        <dbReference type="SAM" id="MobiDB-lite"/>
    </source>
</evidence>
<dbReference type="FunFam" id="3.10.20.30:FF:000029">
    <property type="entry name" value="Obg-like ATPase 1"/>
    <property type="match status" value="1"/>
</dbReference>
<keyword evidence="3" id="KW-0812">Transmembrane</keyword>
<evidence type="ECO:0000256" key="9">
    <source>
        <dbReference type="ARBA" id="ARBA00023136"/>
    </source>
</evidence>
<evidence type="ECO:0000256" key="7">
    <source>
        <dbReference type="ARBA" id="ARBA00022842"/>
    </source>
</evidence>
<dbReference type="Gene3D" id="3.10.20.30">
    <property type="match status" value="1"/>
</dbReference>
<evidence type="ECO:0000256" key="1">
    <source>
        <dbReference type="ARBA" id="ARBA00001946"/>
    </source>
</evidence>
<organism evidence="12 13">
    <name type="scientific">Operophtera brumata</name>
    <name type="common">Winter moth</name>
    <name type="synonym">Phalaena brumata</name>
    <dbReference type="NCBI Taxonomy" id="104452"/>
    <lineage>
        <taxon>Eukaryota</taxon>
        <taxon>Metazoa</taxon>
        <taxon>Ecdysozoa</taxon>
        <taxon>Arthropoda</taxon>
        <taxon>Hexapoda</taxon>
        <taxon>Insecta</taxon>
        <taxon>Pterygota</taxon>
        <taxon>Neoptera</taxon>
        <taxon>Endopterygota</taxon>
        <taxon>Lepidoptera</taxon>
        <taxon>Glossata</taxon>
        <taxon>Ditrysia</taxon>
        <taxon>Geometroidea</taxon>
        <taxon>Geometridae</taxon>
        <taxon>Larentiinae</taxon>
        <taxon>Operophtera</taxon>
    </lineage>
</organism>
<dbReference type="InterPro" id="IPR027417">
    <property type="entry name" value="P-loop_NTPase"/>
</dbReference>
<keyword evidence="9" id="KW-0472">Membrane</keyword>
<dbReference type="InterPro" id="IPR013029">
    <property type="entry name" value="YchF_C"/>
</dbReference>
<keyword evidence="7" id="KW-0460">Magnesium</keyword>
<feature type="compositionally biased region" description="Polar residues" evidence="10">
    <location>
        <begin position="315"/>
        <end position="325"/>
    </location>
</feature>
<comment type="caution">
    <text evidence="12">The sequence shown here is derived from an EMBL/GenBank/DDBJ whole genome shotgun (WGS) entry which is preliminary data.</text>
</comment>
<dbReference type="GO" id="GO:0016887">
    <property type="term" value="F:ATP hydrolysis activity"/>
    <property type="evidence" value="ECO:0007669"/>
    <property type="project" value="TreeGrafter"/>
</dbReference>
<reference evidence="12 13" key="1">
    <citation type="journal article" date="2015" name="Genome Biol. Evol.">
        <title>The genome of winter moth (Operophtera brumata) provides a genomic perspective on sexual dimorphism and phenology.</title>
        <authorList>
            <person name="Derks M.F."/>
            <person name="Smit S."/>
            <person name="Salis L."/>
            <person name="Schijlen E."/>
            <person name="Bossers A."/>
            <person name="Mateman C."/>
            <person name="Pijl A.S."/>
            <person name="de Ridder D."/>
            <person name="Groenen M.A."/>
            <person name="Visser M.E."/>
            <person name="Megens H.J."/>
        </authorList>
    </citation>
    <scope>NUCLEOTIDE SEQUENCE [LARGE SCALE GENOMIC DNA]</scope>
    <source>
        <strain evidence="12">WM2013NL</strain>
        <tissue evidence="12">Head and thorax</tissue>
    </source>
</reference>
<proteinExistence type="predicted"/>
<dbReference type="InterPro" id="IPR005351">
    <property type="entry name" value="ASTER"/>
</dbReference>
<evidence type="ECO:0000256" key="5">
    <source>
        <dbReference type="ARBA" id="ARBA00022741"/>
    </source>
</evidence>
<dbReference type="InterPro" id="IPR023192">
    <property type="entry name" value="TGS-like_dom_sf"/>
</dbReference>
<sequence length="2151" mass="246515">MQLTSDPRRADRERRFKPPPPTSAPAEDLTTDYMNILGMVFSMCGLMMRLKWCAWMAVFCSSISFANSRVSDDTKQIVSSFMLSISAVVMMPPKKVEEPEKKPLIGRVGTNLKVGIVGVPNVGNGIKLINKQSNVEESKRPRLLAAAILGLDNTAAPLPENTKFYDPWTDIDAQEISLSYKPTCYLILSKPGAGAYSLGEAIAKKLSCVHLCPKNIVTDEIDQSSPTGICMNFNMKHNNVCAYDNILKMLKVKLDSPAVKHRGYVLSGFPLVTVSKSSKYLINSLNSEESVLSMQDLMFDVVCNLKKKTKKPKQETGSPHSSITSEIDIPGEEQVEQEEEEQEPEELPEEEQEVKCELPKFLLNTCSEIVFHRNAYYNTKKAVLLQQLNTLFNLEMKPDIIIYVTCPDKDLVTKRTHKYINYKNNMNTIEPFIAQVLTDVRWPVIYKSIDYSSPFDGRTFNPKYSCRQPVNFEENSVQQLCNYKLDILPYVENMLKDYEPNCIIKLDARQTTRQMMHHITERLLLLPIKTVLIPEPLYMEEPPDDLEEFWKSVQELNVLRNGLLSFKRYPSPWFNRCPVELKNRQSTRGNPKLAVSFAKHVYLLSTLDATISFCRNPRPYLKLKYLEPTCRTIVIGTKSSGKTMISECLSWLFDTPIISYEKILESESQKKYNTYSKTILSEIIATLEDARFAAWQEAELNRCSQLDTWCRQTQKRLHNYILLLKKLEKQKVSEEGAEEGLEEGLEIIPEQIPMLSDEFLNKFNTLRNLLADLPFLDDVDLCKDAVVGKGVAKYAPYLIRNPIEKPTIPALGDQDVMAAITAYIIANGLQQEIKPTVEELMNEIVKVLTVIDTDCQIATGFDQMYGKYIIDGFPSDPEYWTFLSESKLMPDYTVALIENREVDADLMEKYKIILSSQKSNSERFMQANDPLIKTNLLLKQQPSTADLDMKIIVNDIIKNTFDFNIPEDIDNANPETDVITSFTEAAEKFKEDWETIKLKVEEHSKCYIDVELENKSDIQVVEEMLLKFRQGFMITCEPNEDEEAGDQDDEEGIPKDIMTYNNPRNLGETNIYCPIAYYDHGVLWEGKPEFGIKYVNKSYNFCNEEASALFQKDVAKYQSYNKPYKNLPPFRICVIGCIGSGKTTLSKLLAKELGLVHINFAEVINELLLPKHFKKVGRCYENSFTDVQIDDEAAAEFQMGEDNENLLSDILSNETELRRIIYNYFESGTPILAPLMEKLITKLWFQDPFVNTGFILDGYPRLPTDIEDMLKCFCIPDLIIEIEGSSEVTLQRLSPKMFKTWKVQLSEAKEKAKQKLDNDRKEWMHLLTKNIVAKLIFDEILENMFFFIVEPVKGLSNDSVIIDAHPSGSSNVDANLFNYYNEMIVEFPEPDDQNEWEKPDEVRERIDSRIESVYETDDENIQSLKDLLYEQRIKHVAIKGTKSIDKVVRLALSKLTNLRNRCESLFEQTFIVTTDIAELVLSEGFCLISKFNRICPVYVYDNPDAIQNVYKLNRCKGKIYPVVHRSYVYFICGPGAVKLFRTNPLKYISNNNIILFKEYPLRICVIGPPKSGKGSLAAKLAKRYGLICISRGIALRYMIQDLHWTELGTKMQADLSSGGCINEDHIIKAIQTVAIDHRTITYGFVLDGFPETASEAMGLCKDGLYPNIVFDIRADAGTILQSSQNEVYYDILKYMPPYSRPYIENRFEKWSDKSYKIRNWINNDYQNIYVLDGNESKWQCLEDAVKVIKEFIPKVHYYLTNVETNIVAADVMCISNDIFEQRMSSFKNMCPLCLHKNVLRHSNFPIDRKGVVQYRNKFFWICGHHMSKVLKHPESYLTAQKVDIPEVPAVVKTVSMDLVHENGICIVNYAENLPSQKIVKGSSNHAASFQGKTYLFCGGKCLAKFLAKPHMYCDITVFKESKLFPQLSLNKLPNLARRVPVPDERYDYLCEFHKPASKVPAFLNVVDIAGLTIGEELRLKDEDQLLKDIDKLERMVLRGNDKKLKPEYKHIRFGDWSAADIEILNKYMLLTSKPALYLVNLSEKDYIRKKNKWLPKLKEWIDKNDPGAPLIPFSGKGTKAPQAAGRIHTDFEKGFIMAEVMHFKDFREEGTEAACKAAGKYRQQGTRDKILLLIVHMLYFNLVLYSLMHVA</sequence>
<comment type="cofactor">
    <cofactor evidence="1">
        <name>Mg(2+)</name>
        <dbReference type="ChEBI" id="CHEBI:18420"/>
    </cofactor>
</comment>
<dbReference type="SUPFAM" id="SSF81271">
    <property type="entry name" value="TGS-like"/>
    <property type="match status" value="1"/>
</dbReference>
<evidence type="ECO:0000313" key="13">
    <source>
        <dbReference type="Proteomes" id="UP000037510"/>
    </source>
</evidence>
<dbReference type="GO" id="GO:0045048">
    <property type="term" value="P:protein insertion into ER membrane"/>
    <property type="evidence" value="ECO:0007669"/>
    <property type="project" value="InterPro"/>
</dbReference>
<evidence type="ECO:0000256" key="4">
    <source>
        <dbReference type="ARBA" id="ARBA00022723"/>
    </source>
</evidence>
<dbReference type="GO" id="GO:0046872">
    <property type="term" value="F:metal ion binding"/>
    <property type="evidence" value="ECO:0007669"/>
    <property type="project" value="UniProtKB-KW"/>
</dbReference>
<dbReference type="Proteomes" id="UP000037510">
    <property type="component" value="Unassembled WGS sequence"/>
</dbReference>
<keyword evidence="5" id="KW-0547">Nucleotide-binding</keyword>
<evidence type="ECO:0000256" key="2">
    <source>
        <dbReference type="ARBA" id="ARBA00004370"/>
    </source>
</evidence>
<feature type="domain" description="YchF C-terminal" evidence="11">
    <location>
        <begin position="2076"/>
        <end position="2126"/>
    </location>
</feature>
<name>A0A0L7KYS6_OPEBR</name>
<keyword evidence="4" id="KW-0479">Metal-binding</keyword>
<dbReference type="InterPro" id="IPR012676">
    <property type="entry name" value="TGS-like"/>
</dbReference>
<feature type="region of interest" description="Disordered" evidence="10">
    <location>
        <begin position="310"/>
        <end position="351"/>
    </location>
</feature>
<keyword evidence="6" id="KW-0067">ATP-binding</keyword>
<dbReference type="Pfam" id="PF00406">
    <property type="entry name" value="ADK"/>
    <property type="match status" value="1"/>
</dbReference>
<evidence type="ECO:0000259" key="11">
    <source>
        <dbReference type="Pfam" id="PF06071"/>
    </source>
</evidence>
<evidence type="ECO:0000256" key="3">
    <source>
        <dbReference type="ARBA" id="ARBA00022692"/>
    </source>
</evidence>
<feature type="compositionally biased region" description="Basic and acidic residues" evidence="10">
    <location>
        <begin position="1"/>
        <end position="16"/>
    </location>
</feature>
<keyword evidence="13" id="KW-1185">Reference proteome</keyword>
<dbReference type="STRING" id="104452.A0A0L7KYS6"/>
<evidence type="ECO:0000313" key="12">
    <source>
        <dbReference type="EMBL" id="KOB68179.1"/>
    </source>
</evidence>
<dbReference type="PANTHER" id="PTHR23305">
    <property type="entry name" value="OBG GTPASE FAMILY"/>
    <property type="match status" value="1"/>
</dbReference>
<dbReference type="Pfam" id="PF06071">
    <property type="entry name" value="YchF-GTPase_C"/>
    <property type="match status" value="1"/>
</dbReference>
<dbReference type="GO" id="GO:0005789">
    <property type="term" value="C:endoplasmic reticulum membrane"/>
    <property type="evidence" value="ECO:0007669"/>
    <property type="project" value="InterPro"/>
</dbReference>
<feature type="region of interest" description="Disordered" evidence="10">
    <location>
        <begin position="1"/>
        <end position="27"/>
    </location>
</feature>
<dbReference type="Gene3D" id="1.10.150.300">
    <property type="entry name" value="TGS-like domain"/>
    <property type="match status" value="1"/>
</dbReference>
<protein>
    <submittedName>
        <fullName evidence="12">GTP binding protein</fullName>
    </submittedName>
</protein>
<accession>A0A0L7KYS6</accession>
<dbReference type="GO" id="GO:0005524">
    <property type="term" value="F:ATP binding"/>
    <property type="evidence" value="ECO:0007669"/>
    <property type="project" value="UniProtKB-KW"/>
</dbReference>
<keyword evidence="8" id="KW-1133">Transmembrane helix</keyword>
<dbReference type="Pfam" id="PF03669">
    <property type="entry name" value="ASTER"/>
    <property type="match status" value="1"/>
</dbReference>
<dbReference type="InterPro" id="IPR012675">
    <property type="entry name" value="Beta-grasp_dom_sf"/>
</dbReference>
<dbReference type="GO" id="GO:0044183">
    <property type="term" value="F:protein folding chaperone"/>
    <property type="evidence" value="ECO:0007669"/>
    <property type="project" value="InterPro"/>
</dbReference>
<gene>
    <name evidence="12" type="ORF">OBRU01_18689</name>
</gene>
<dbReference type="PANTHER" id="PTHR23305:SF11">
    <property type="entry name" value="OBG-LIKE ATPASE 1"/>
    <property type="match status" value="1"/>
</dbReference>
<dbReference type="EMBL" id="JTDY01004421">
    <property type="protein sequence ID" value="KOB68179.1"/>
    <property type="molecule type" value="Genomic_DNA"/>
</dbReference>
<dbReference type="SUPFAM" id="SSF52540">
    <property type="entry name" value="P-loop containing nucleoside triphosphate hydrolases"/>
    <property type="match status" value="3"/>
</dbReference>